<comment type="caution">
    <text evidence="1">The sequence shown here is derived from an EMBL/GenBank/DDBJ whole genome shotgun (WGS) entry which is preliminary data.</text>
</comment>
<proteinExistence type="predicted"/>
<sequence>MAVSSDLQRDTLMVLRLKLSRNKFVSGYPVTERQIAICSAFAQPTSATKASVYGDKPPTTEERGLFSGWVSTNKRIDPARHQGIK</sequence>
<accession>A0ABS6QVN1</accession>
<gene>
    <name evidence="1" type="ORF">KVG88_23365</name>
</gene>
<dbReference type="RefSeq" id="WP_217872870.1">
    <property type="nucleotide sequence ID" value="NZ_JAHSTU010000008.1"/>
</dbReference>
<dbReference type="EMBL" id="JAHSTU010000008">
    <property type="protein sequence ID" value="MBV4523003.1"/>
    <property type="molecule type" value="Genomic_DNA"/>
</dbReference>
<name>A0ABS6QVN1_9PSED</name>
<reference evidence="1" key="1">
    <citation type="submission" date="2021-06" db="EMBL/GenBank/DDBJ databases">
        <title>Updating the genus Pseudomonas: Description of 43 new species and partition of the Pseudomonas putida group.</title>
        <authorList>
            <person name="Girard L."/>
            <person name="Lood C."/>
            <person name="Vandamme P."/>
            <person name="Rokni-Zadeh H."/>
            <person name="Van Noort V."/>
            <person name="Hofte M."/>
            <person name="Lavigne R."/>
            <person name="De Mot R."/>
        </authorList>
    </citation>
    <scope>NUCLEOTIDE SEQUENCE</scope>
    <source>
        <strain evidence="1">SWRI74</strain>
    </source>
</reference>
<keyword evidence="2" id="KW-1185">Reference proteome</keyword>
<protein>
    <submittedName>
        <fullName evidence="1">Uncharacterized protein</fullName>
    </submittedName>
</protein>
<evidence type="ECO:0000313" key="2">
    <source>
        <dbReference type="Proteomes" id="UP001049200"/>
    </source>
</evidence>
<dbReference type="Proteomes" id="UP001049200">
    <property type="component" value="Unassembled WGS sequence"/>
</dbReference>
<evidence type="ECO:0000313" key="1">
    <source>
        <dbReference type="EMBL" id="MBV4523003.1"/>
    </source>
</evidence>
<organism evidence="1 2">
    <name type="scientific">Pseudomonas azerbaijanoccidentalis</name>
    <dbReference type="NCBI Taxonomy" id="2842347"/>
    <lineage>
        <taxon>Bacteria</taxon>
        <taxon>Pseudomonadati</taxon>
        <taxon>Pseudomonadota</taxon>
        <taxon>Gammaproteobacteria</taxon>
        <taxon>Pseudomonadales</taxon>
        <taxon>Pseudomonadaceae</taxon>
        <taxon>Pseudomonas</taxon>
    </lineage>
</organism>